<dbReference type="AlphaFoldDB" id="A0A154II41"/>
<reference evidence="1" key="1">
    <citation type="submission" date="2016-03" db="EMBL/GenBank/DDBJ databases">
        <title>Microsymbionts genomes from the relict species Vavilovia formosa.</title>
        <authorList>
            <person name="Chirak E."/>
            <person name="Kimeklis A."/>
            <person name="Kopat V."/>
            <person name="Andronov E."/>
        </authorList>
    </citation>
    <scope>NUCLEOTIDE SEQUENCE [LARGE SCALE GENOMIC DNA]</scope>
    <source>
        <strain evidence="1">Vaf12</strain>
    </source>
</reference>
<gene>
    <name evidence="1" type="ORF">A4A59_19030</name>
</gene>
<proteinExistence type="predicted"/>
<organism evidence="1">
    <name type="scientific">Rhizobium leguminosarum</name>
    <dbReference type="NCBI Taxonomy" id="384"/>
    <lineage>
        <taxon>Bacteria</taxon>
        <taxon>Pseudomonadati</taxon>
        <taxon>Pseudomonadota</taxon>
        <taxon>Alphaproteobacteria</taxon>
        <taxon>Hyphomicrobiales</taxon>
        <taxon>Rhizobiaceae</taxon>
        <taxon>Rhizobium/Agrobacterium group</taxon>
        <taxon>Rhizobium</taxon>
    </lineage>
</organism>
<protein>
    <submittedName>
        <fullName evidence="1">Uncharacterized protein</fullName>
    </submittedName>
</protein>
<name>A0A154II41_RHILE</name>
<comment type="caution">
    <text evidence="1">The sequence shown here is derived from an EMBL/GenBank/DDBJ whole genome shotgun (WGS) entry which is preliminary data.</text>
</comment>
<accession>A0A154II41</accession>
<dbReference type="EMBL" id="LVYU01000095">
    <property type="protein sequence ID" value="KZB00249.1"/>
    <property type="molecule type" value="Genomic_DNA"/>
</dbReference>
<evidence type="ECO:0000313" key="1">
    <source>
        <dbReference type="EMBL" id="KZB00249.1"/>
    </source>
</evidence>
<sequence>MAQLGTKNAYASSLAVQQVASMPKLPLSPSEKRSFSTISADQKLALISSYSAALRKLARSTEAVGRADMLPKLNQVADGLDSMAAAIAETEAGTEVMARTARLIRATEGMLASMSSSSIVH</sequence>